<keyword evidence="1" id="KW-0472">Membrane</keyword>
<name>A0A2M7Q7I6_9BACT</name>
<comment type="caution">
    <text evidence="2">The sequence shown here is derived from an EMBL/GenBank/DDBJ whole genome shotgun (WGS) entry which is preliminary data.</text>
</comment>
<feature type="transmembrane region" description="Helical" evidence="1">
    <location>
        <begin position="6"/>
        <end position="28"/>
    </location>
</feature>
<reference evidence="3" key="1">
    <citation type="submission" date="2017-09" db="EMBL/GenBank/DDBJ databases">
        <title>Depth-based differentiation of microbial function through sediment-hosted aquifers and enrichment of novel symbionts in the deep terrestrial subsurface.</title>
        <authorList>
            <person name="Probst A.J."/>
            <person name="Ladd B."/>
            <person name="Jarett J.K."/>
            <person name="Geller-Mcgrath D.E."/>
            <person name="Sieber C.M.K."/>
            <person name="Emerson J.B."/>
            <person name="Anantharaman K."/>
            <person name="Thomas B.C."/>
            <person name="Malmstrom R."/>
            <person name="Stieglmeier M."/>
            <person name="Klingl A."/>
            <person name="Woyke T."/>
            <person name="Ryan C.M."/>
            <person name="Banfield J.F."/>
        </authorList>
    </citation>
    <scope>NUCLEOTIDE SEQUENCE [LARGE SCALE GENOMIC DNA]</scope>
</reference>
<dbReference type="InterPro" id="IPR003425">
    <property type="entry name" value="CCB3/YggT"/>
</dbReference>
<dbReference type="EMBL" id="PFKZ01000075">
    <property type="protein sequence ID" value="PIY59401.1"/>
    <property type="molecule type" value="Genomic_DNA"/>
</dbReference>
<feature type="transmembrane region" description="Helical" evidence="1">
    <location>
        <begin position="70"/>
        <end position="94"/>
    </location>
</feature>
<gene>
    <name evidence="2" type="ORF">COY96_02030</name>
</gene>
<accession>A0A2M7Q7I6</accession>
<evidence type="ECO:0000256" key="1">
    <source>
        <dbReference type="SAM" id="Phobius"/>
    </source>
</evidence>
<evidence type="ECO:0000313" key="3">
    <source>
        <dbReference type="Proteomes" id="UP000230363"/>
    </source>
</evidence>
<organism evidence="2 3">
    <name type="scientific">Candidatus Wolfebacteria bacterium CG_4_10_14_0_8_um_filter_37_11</name>
    <dbReference type="NCBI Taxonomy" id="1975062"/>
    <lineage>
        <taxon>Bacteria</taxon>
        <taxon>Candidatus Wolfeibacteriota</taxon>
    </lineage>
</organism>
<dbReference type="AlphaFoldDB" id="A0A2M7Q7I6"/>
<sequence length="112" mass="12737">MTKYYYISAIIKYLTGLLEIILGARVVLKFLGASSKALIVELLYKTTDFITAPFKFIFPNVYLEKGVIDFTTLSAMLGYLILVLVILKLLHLILIRPISDKPNITPQNRPKF</sequence>
<keyword evidence="1" id="KW-1133">Transmembrane helix</keyword>
<dbReference type="Proteomes" id="UP000230363">
    <property type="component" value="Unassembled WGS sequence"/>
</dbReference>
<keyword evidence="1" id="KW-0812">Transmembrane</keyword>
<evidence type="ECO:0000313" key="2">
    <source>
        <dbReference type="EMBL" id="PIY59401.1"/>
    </source>
</evidence>
<dbReference type="GO" id="GO:0016020">
    <property type="term" value="C:membrane"/>
    <property type="evidence" value="ECO:0007669"/>
    <property type="project" value="InterPro"/>
</dbReference>
<dbReference type="Pfam" id="PF02325">
    <property type="entry name" value="CCB3_YggT"/>
    <property type="match status" value="1"/>
</dbReference>
<evidence type="ECO:0008006" key="4">
    <source>
        <dbReference type="Google" id="ProtNLM"/>
    </source>
</evidence>
<proteinExistence type="predicted"/>
<protein>
    <recommendedName>
        <fullName evidence="4">YggT family protein</fullName>
    </recommendedName>
</protein>